<dbReference type="Pfam" id="PF00321">
    <property type="entry name" value="Thionin"/>
    <property type="match status" value="1"/>
</dbReference>
<keyword evidence="4" id="KW-0800">Toxin</keyword>
<evidence type="ECO:0000256" key="1">
    <source>
        <dbReference type="ARBA" id="ARBA00002847"/>
    </source>
</evidence>
<dbReference type="AlphaFoldDB" id="A0A8T0PQI0"/>
<proteinExistence type="inferred from homology"/>
<dbReference type="GO" id="GO:0005576">
    <property type="term" value="C:extracellular region"/>
    <property type="evidence" value="ECO:0007669"/>
    <property type="project" value="UniProtKB-SubCell"/>
</dbReference>
<evidence type="ECO:0000256" key="4">
    <source>
        <dbReference type="ARBA" id="ARBA00022656"/>
    </source>
</evidence>
<evidence type="ECO:0000313" key="10">
    <source>
        <dbReference type="Proteomes" id="UP000823388"/>
    </source>
</evidence>
<sequence length="89" mass="9882">MEGKGLKSFVVIVLVLGLVLEQTHQVEAEHPWCCETAQGKKFFNDCVKKGIEIGFCASGSGCILQVYHDNCFGRWSVPAEMKIPCISYK</sequence>
<comment type="subcellular location">
    <subcellularLocation>
        <location evidence="2">Secreted</location>
    </subcellularLocation>
</comment>
<name>A0A8T0PQI0_PANVG</name>
<dbReference type="InterPro" id="IPR036391">
    <property type="entry name" value="Thionin-like_sf"/>
</dbReference>
<keyword evidence="3" id="KW-0964">Secreted</keyword>
<feature type="signal peptide" evidence="8">
    <location>
        <begin position="1"/>
        <end position="28"/>
    </location>
</feature>
<reference evidence="9" key="1">
    <citation type="submission" date="2020-05" db="EMBL/GenBank/DDBJ databases">
        <title>WGS assembly of Panicum virgatum.</title>
        <authorList>
            <person name="Lovell J.T."/>
            <person name="Jenkins J."/>
            <person name="Shu S."/>
            <person name="Juenger T.E."/>
            <person name="Schmutz J."/>
        </authorList>
    </citation>
    <scope>NUCLEOTIDE SEQUENCE</scope>
    <source>
        <strain evidence="9">AP13</strain>
    </source>
</reference>
<dbReference type="PANTHER" id="PTHR33920">
    <property type="entry name" value="THIONIN-2.1-RELATED"/>
    <property type="match status" value="1"/>
</dbReference>
<protein>
    <submittedName>
        <fullName evidence="9">Uncharacterized protein</fullName>
    </submittedName>
</protein>
<dbReference type="SUPFAM" id="SSF57429">
    <property type="entry name" value="Crambin-like"/>
    <property type="match status" value="1"/>
</dbReference>
<keyword evidence="5" id="KW-0611">Plant defense</keyword>
<feature type="chain" id="PRO_5035833457" evidence="8">
    <location>
        <begin position="29"/>
        <end position="89"/>
    </location>
</feature>
<evidence type="ECO:0000256" key="8">
    <source>
        <dbReference type="SAM" id="SignalP"/>
    </source>
</evidence>
<evidence type="ECO:0000313" key="9">
    <source>
        <dbReference type="EMBL" id="KAG2560394.1"/>
    </source>
</evidence>
<keyword evidence="6" id="KW-1015">Disulfide bond</keyword>
<comment type="similarity">
    <text evidence="7">Belongs to the plant thionin (TC 1.C.44) family. 4 C-C subfamily.</text>
</comment>
<dbReference type="GO" id="GO:0006952">
    <property type="term" value="P:defense response"/>
    <property type="evidence" value="ECO:0007669"/>
    <property type="project" value="UniProtKB-KW"/>
</dbReference>
<dbReference type="PANTHER" id="PTHR33920:SF9">
    <property type="entry name" value="ALPHA-2-PUROTHIONIN"/>
    <property type="match status" value="1"/>
</dbReference>
<comment type="function">
    <text evidence="1">Thionins are small plant proteins which are toxic to animal cells. They seem to exert their toxic effect at the level of the cell membrane. Their precise function is not known.</text>
</comment>
<keyword evidence="10" id="KW-1185">Reference proteome</keyword>
<dbReference type="Gene3D" id="3.30.1350.10">
    <property type="entry name" value="Thionin-like"/>
    <property type="match status" value="1"/>
</dbReference>
<keyword evidence="8" id="KW-0732">Signal</keyword>
<evidence type="ECO:0000256" key="5">
    <source>
        <dbReference type="ARBA" id="ARBA00022821"/>
    </source>
</evidence>
<organism evidence="9 10">
    <name type="scientific">Panicum virgatum</name>
    <name type="common">Blackwell switchgrass</name>
    <dbReference type="NCBI Taxonomy" id="38727"/>
    <lineage>
        <taxon>Eukaryota</taxon>
        <taxon>Viridiplantae</taxon>
        <taxon>Streptophyta</taxon>
        <taxon>Embryophyta</taxon>
        <taxon>Tracheophyta</taxon>
        <taxon>Spermatophyta</taxon>
        <taxon>Magnoliopsida</taxon>
        <taxon>Liliopsida</taxon>
        <taxon>Poales</taxon>
        <taxon>Poaceae</taxon>
        <taxon>PACMAD clade</taxon>
        <taxon>Panicoideae</taxon>
        <taxon>Panicodae</taxon>
        <taxon>Paniceae</taxon>
        <taxon>Panicinae</taxon>
        <taxon>Panicum</taxon>
        <taxon>Panicum sect. Hiantes</taxon>
    </lineage>
</organism>
<evidence type="ECO:0000256" key="6">
    <source>
        <dbReference type="ARBA" id="ARBA00023157"/>
    </source>
</evidence>
<evidence type="ECO:0000256" key="7">
    <source>
        <dbReference type="ARBA" id="ARBA00043965"/>
    </source>
</evidence>
<dbReference type="Proteomes" id="UP000823388">
    <property type="component" value="Chromosome 8K"/>
</dbReference>
<evidence type="ECO:0000256" key="3">
    <source>
        <dbReference type="ARBA" id="ARBA00022525"/>
    </source>
</evidence>
<dbReference type="GO" id="GO:0090729">
    <property type="term" value="F:toxin activity"/>
    <property type="evidence" value="ECO:0007669"/>
    <property type="project" value="UniProtKB-KW"/>
</dbReference>
<gene>
    <name evidence="9" type="ORF">PVAP13_8KG060800</name>
</gene>
<dbReference type="EMBL" id="CM029051">
    <property type="protein sequence ID" value="KAG2560394.1"/>
    <property type="molecule type" value="Genomic_DNA"/>
</dbReference>
<evidence type="ECO:0000256" key="2">
    <source>
        <dbReference type="ARBA" id="ARBA00004613"/>
    </source>
</evidence>
<dbReference type="InterPro" id="IPR001010">
    <property type="entry name" value="Thionin"/>
</dbReference>
<accession>A0A8T0PQI0</accession>
<comment type="caution">
    <text evidence="9">The sequence shown here is derived from an EMBL/GenBank/DDBJ whole genome shotgun (WGS) entry which is preliminary data.</text>
</comment>